<reference evidence="2" key="1">
    <citation type="submission" date="2015-04" db="EMBL/GenBank/DDBJ databases">
        <title>The genome sequence of the plant pathogenic Rhizarian Plasmodiophora brassicae reveals insights in its biotrophic life cycle and the origin of chitin synthesis.</title>
        <authorList>
            <person name="Schwelm A."/>
            <person name="Fogelqvist J."/>
            <person name="Knaust A."/>
            <person name="Julke S."/>
            <person name="Lilja T."/>
            <person name="Dhandapani V."/>
            <person name="Bonilla-Rosso G."/>
            <person name="Karlsson M."/>
            <person name="Shevchenko A."/>
            <person name="Choi S.R."/>
            <person name="Kim H.G."/>
            <person name="Park J.Y."/>
            <person name="Lim Y.P."/>
            <person name="Ludwig-Muller J."/>
            <person name="Dixelius C."/>
        </authorList>
    </citation>
    <scope>NUCLEOTIDE SEQUENCE</scope>
    <source>
        <tissue evidence="2">Potato root galls</tissue>
    </source>
</reference>
<proteinExistence type="predicted"/>
<accession>A0A0H5QNK2</accession>
<feature type="non-terminal residue" evidence="2">
    <location>
        <position position="1"/>
    </location>
</feature>
<evidence type="ECO:0000256" key="1">
    <source>
        <dbReference type="SAM" id="Phobius"/>
    </source>
</evidence>
<feature type="transmembrane region" description="Helical" evidence="1">
    <location>
        <begin position="27"/>
        <end position="55"/>
    </location>
</feature>
<keyword evidence="1" id="KW-1133">Transmembrane helix</keyword>
<dbReference type="EMBL" id="HACM01003131">
    <property type="protein sequence ID" value="CRZ03573.1"/>
    <property type="molecule type" value="Transcribed_RNA"/>
</dbReference>
<dbReference type="AlphaFoldDB" id="A0A0H5QNK2"/>
<feature type="transmembrane region" description="Helical" evidence="1">
    <location>
        <begin position="117"/>
        <end position="135"/>
    </location>
</feature>
<feature type="non-terminal residue" evidence="2">
    <location>
        <position position="238"/>
    </location>
</feature>
<organism evidence="2">
    <name type="scientific">Spongospora subterranea</name>
    <dbReference type="NCBI Taxonomy" id="70186"/>
    <lineage>
        <taxon>Eukaryota</taxon>
        <taxon>Sar</taxon>
        <taxon>Rhizaria</taxon>
        <taxon>Endomyxa</taxon>
        <taxon>Phytomyxea</taxon>
        <taxon>Plasmodiophorida</taxon>
        <taxon>Plasmodiophoridae</taxon>
        <taxon>Spongospora</taxon>
    </lineage>
</organism>
<protein>
    <submittedName>
        <fullName evidence="2">Uncharacterized protein</fullName>
    </submittedName>
</protein>
<keyword evidence="1" id="KW-0472">Membrane</keyword>
<name>A0A0H5QNK2_9EUKA</name>
<keyword evidence="1" id="KW-0812">Transmembrane</keyword>
<evidence type="ECO:0000313" key="2">
    <source>
        <dbReference type="EMBL" id="CRZ03573.1"/>
    </source>
</evidence>
<sequence length="238" mass="27846">VLSLIVTFVIFAVDPNNEIRPTSAVGLWMWTALPGMVVMVYLLCGIIENTILWIARKSFSNPTWILVIILQQLTTYLRLIMFTVALDVYLIDWFNTYSGNPERLNRVEVFARNCLRSVYIVALLIVLRNILLNLLECSFTLRSFQKQIYDIYRKVDTLQQLFCRSAHERQELYTMWKNDSDRKQFMYRVRAVRDHPLRLNLEQSGTNESEMTIVFSTIDLVEIQTAKDMSQIAGLLFD</sequence>